<dbReference type="Pfam" id="PF03734">
    <property type="entry name" value="YkuD"/>
    <property type="match status" value="1"/>
</dbReference>
<organism evidence="10 11">
    <name type="scientific">Microbulbifer thermotolerans</name>
    <dbReference type="NCBI Taxonomy" id="252514"/>
    <lineage>
        <taxon>Bacteria</taxon>
        <taxon>Pseudomonadati</taxon>
        <taxon>Pseudomonadota</taxon>
        <taxon>Gammaproteobacteria</taxon>
        <taxon>Cellvibrionales</taxon>
        <taxon>Microbulbiferaceae</taxon>
        <taxon>Microbulbifer</taxon>
    </lineage>
</organism>
<dbReference type="PANTHER" id="PTHR30582:SF2">
    <property type="entry name" value="L,D-TRANSPEPTIDASE YCIB-RELATED"/>
    <property type="match status" value="1"/>
</dbReference>
<feature type="active site" description="Proton donor/acceptor" evidence="7">
    <location>
        <position position="162"/>
    </location>
</feature>
<evidence type="ECO:0000313" key="10">
    <source>
        <dbReference type="EMBL" id="MCX2802735.1"/>
    </source>
</evidence>
<evidence type="ECO:0000256" key="4">
    <source>
        <dbReference type="ARBA" id="ARBA00022960"/>
    </source>
</evidence>
<evidence type="ECO:0000259" key="9">
    <source>
        <dbReference type="PROSITE" id="PS52029"/>
    </source>
</evidence>
<dbReference type="GO" id="GO:0071555">
    <property type="term" value="P:cell wall organization"/>
    <property type="evidence" value="ECO:0007669"/>
    <property type="project" value="UniProtKB-UniRule"/>
</dbReference>
<feature type="chain" id="PRO_5044217765" evidence="8">
    <location>
        <begin position="31"/>
        <end position="200"/>
    </location>
</feature>
<keyword evidence="4 7" id="KW-0133">Cell shape</keyword>
<dbReference type="GO" id="GO:0016740">
    <property type="term" value="F:transferase activity"/>
    <property type="evidence" value="ECO:0007669"/>
    <property type="project" value="UniProtKB-KW"/>
</dbReference>
<dbReference type="RefSeq" id="WP_231902392.1">
    <property type="nucleotide sequence ID" value="NZ_CP014864.1"/>
</dbReference>
<dbReference type="CDD" id="cd16913">
    <property type="entry name" value="YkuD_like"/>
    <property type="match status" value="1"/>
</dbReference>
<comment type="pathway">
    <text evidence="1 7">Cell wall biogenesis; peptidoglycan biosynthesis.</text>
</comment>
<reference evidence="10" key="1">
    <citation type="submission" date="2022-11" db="EMBL/GenBank/DDBJ databases">
        <title>Chitin-degrading and fungicidal potential of chitinolytic bacterial strains from marine environment of the Pacific Ocean regions.</title>
        <authorList>
            <person name="Pentekhina I."/>
            <person name="Nedashkovskaya O."/>
            <person name="Seitkalieva A."/>
            <person name="Podvolotskaya A."/>
            <person name="Tekutyeva L."/>
            <person name="Balabanova L."/>
        </authorList>
    </citation>
    <scope>NUCLEOTIDE SEQUENCE</scope>
    <source>
        <strain evidence="10">KMM 6838</strain>
    </source>
</reference>
<feature type="domain" description="L,D-TPase catalytic" evidence="9">
    <location>
        <begin position="63"/>
        <end position="199"/>
    </location>
</feature>
<dbReference type="Proteomes" id="UP001209730">
    <property type="component" value="Unassembled WGS sequence"/>
</dbReference>
<accession>A0AB35HZH7</accession>
<evidence type="ECO:0000256" key="6">
    <source>
        <dbReference type="ARBA" id="ARBA00023316"/>
    </source>
</evidence>
<protein>
    <submittedName>
        <fullName evidence="10">L,D-transpeptidase family protein</fullName>
    </submittedName>
</protein>
<keyword evidence="6 7" id="KW-0961">Cell wall biogenesis/degradation</keyword>
<dbReference type="InterPro" id="IPR050979">
    <property type="entry name" value="LD-transpeptidase"/>
</dbReference>
<sequence>MLSRSSLLKNSSLSALLIGGAMLLSPLSHAVDYGYQFLRQGTTYQDRYAGQAWWRPEVSGGTPHIKIVLSEQRAYFYKGGRLAGVSPVSTGMPGHRTPTGNFRISEKKYSHRSNLYGHYVSRTGYVLRSNVDVRRHRRPPGAVFRGASMDFMMRINGPITMHAGRVPGYPASHGCIRLPWHMAKIFYQNATVGTRVTVVH</sequence>
<evidence type="ECO:0000313" key="11">
    <source>
        <dbReference type="Proteomes" id="UP001209730"/>
    </source>
</evidence>
<dbReference type="Gene3D" id="2.40.440.10">
    <property type="entry name" value="L,D-transpeptidase catalytic domain-like"/>
    <property type="match status" value="1"/>
</dbReference>
<dbReference type="SUPFAM" id="SSF141523">
    <property type="entry name" value="L,D-transpeptidase catalytic domain-like"/>
    <property type="match status" value="1"/>
</dbReference>
<name>A0AB35HZH7_MICTH</name>
<dbReference type="PANTHER" id="PTHR30582">
    <property type="entry name" value="L,D-TRANSPEPTIDASE"/>
    <property type="match status" value="1"/>
</dbReference>
<feature type="active site" description="Nucleophile" evidence="7">
    <location>
        <position position="175"/>
    </location>
</feature>
<feature type="signal peptide" evidence="8">
    <location>
        <begin position="1"/>
        <end position="30"/>
    </location>
</feature>
<dbReference type="GO" id="GO:0005576">
    <property type="term" value="C:extracellular region"/>
    <property type="evidence" value="ECO:0007669"/>
    <property type="project" value="TreeGrafter"/>
</dbReference>
<dbReference type="GO" id="GO:0071972">
    <property type="term" value="F:peptidoglycan L,D-transpeptidase activity"/>
    <property type="evidence" value="ECO:0007669"/>
    <property type="project" value="TreeGrafter"/>
</dbReference>
<dbReference type="GeneID" id="76608993"/>
<keyword evidence="3" id="KW-0808">Transferase</keyword>
<evidence type="ECO:0000256" key="2">
    <source>
        <dbReference type="ARBA" id="ARBA00005992"/>
    </source>
</evidence>
<evidence type="ECO:0000256" key="1">
    <source>
        <dbReference type="ARBA" id="ARBA00004752"/>
    </source>
</evidence>
<evidence type="ECO:0000256" key="5">
    <source>
        <dbReference type="ARBA" id="ARBA00022984"/>
    </source>
</evidence>
<evidence type="ECO:0000256" key="3">
    <source>
        <dbReference type="ARBA" id="ARBA00022679"/>
    </source>
</evidence>
<evidence type="ECO:0000256" key="8">
    <source>
        <dbReference type="SAM" id="SignalP"/>
    </source>
</evidence>
<dbReference type="GO" id="GO:0008360">
    <property type="term" value="P:regulation of cell shape"/>
    <property type="evidence" value="ECO:0007669"/>
    <property type="project" value="UniProtKB-UniRule"/>
</dbReference>
<gene>
    <name evidence="10" type="ORF">OQJ68_13150</name>
</gene>
<comment type="caution">
    <text evidence="10">The sequence shown here is derived from an EMBL/GenBank/DDBJ whole genome shotgun (WGS) entry which is preliminary data.</text>
</comment>
<dbReference type="InterPro" id="IPR038063">
    <property type="entry name" value="Transpep_catalytic_dom"/>
</dbReference>
<keyword evidence="8" id="KW-0732">Signal</keyword>
<keyword evidence="5 7" id="KW-0573">Peptidoglycan synthesis</keyword>
<dbReference type="PROSITE" id="PS52029">
    <property type="entry name" value="LD_TPASE"/>
    <property type="match status" value="1"/>
</dbReference>
<dbReference type="EMBL" id="JAPHQB010000023">
    <property type="protein sequence ID" value="MCX2802735.1"/>
    <property type="molecule type" value="Genomic_DNA"/>
</dbReference>
<proteinExistence type="inferred from homology"/>
<dbReference type="InterPro" id="IPR005490">
    <property type="entry name" value="LD_TPept_cat_dom"/>
</dbReference>
<dbReference type="GO" id="GO:0018104">
    <property type="term" value="P:peptidoglycan-protein cross-linking"/>
    <property type="evidence" value="ECO:0007669"/>
    <property type="project" value="TreeGrafter"/>
</dbReference>
<comment type="similarity">
    <text evidence="2">Belongs to the YkuD family.</text>
</comment>
<dbReference type="AlphaFoldDB" id="A0AB35HZH7"/>
<evidence type="ECO:0000256" key="7">
    <source>
        <dbReference type="PROSITE-ProRule" id="PRU01373"/>
    </source>
</evidence>